<sequence>MSDSLKAFYDDRKNSLASLEQDALLRKTGQDFVERSIPHKYTFNFDWMGRPIIQHAEDILAMQEIIFRMQPDLIVETGVAHGGSSVFYASMCRLMGKGHVVGIDIDIRPHNRLALEEHPMYEHITLIEGSSTDLSVVNQVTAMAKDKRVLVILDSNHTHDHVLQELRLYSPLTHKDDYLVVFDTIVENLPDALVNDRPWGKGDNPMTAVKQFLKENGRFEVDREMEAKLIISMAPHGYLRCLKD</sequence>
<name>M1WR21_PSEP2</name>
<dbReference type="PANTHER" id="PTHR40048:SF1">
    <property type="entry name" value="RHAMNOSYL O-METHYLTRANSFERASE"/>
    <property type="match status" value="1"/>
</dbReference>
<accession>M1WR21</accession>
<dbReference type="OrthoDB" id="189417at2"/>
<dbReference type="InterPro" id="IPR029063">
    <property type="entry name" value="SAM-dependent_MTases_sf"/>
</dbReference>
<dbReference type="HOGENOM" id="CLU_063868_1_0_7"/>
<dbReference type="GO" id="GO:0005886">
    <property type="term" value="C:plasma membrane"/>
    <property type="evidence" value="ECO:0007669"/>
    <property type="project" value="TreeGrafter"/>
</dbReference>
<dbReference type="Proteomes" id="UP000011724">
    <property type="component" value="Chromosome"/>
</dbReference>
<dbReference type="STRING" id="1322246.BN4_12064"/>
<evidence type="ECO:0000313" key="3">
    <source>
        <dbReference type="EMBL" id="CCH49299.1"/>
    </source>
</evidence>
<proteinExistence type="predicted"/>
<keyword evidence="4" id="KW-1185">Reference proteome</keyword>
<protein>
    <submittedName>
        <fullName evidence="3">Putative cephalosporin hydroxylase</fullName>
    </submittedName>
</protein>
<dbReference type="Pfam" id="PF04989">
    <property type="entry name" value="RMNT_CmcI"/>
    <property type="match status" value="1"/>
</dbReference>
<dbReference type="InterPro" id="IPR007072">
    <property type="entry name" value="RNMT_CmcI"/>
</dbReference>
<dbReference type="AlphaFoldDB" id="M1WR21"/>
<evidence type="ECO:0000313" key="4">
    <source>
        <dbReference type="Proteomes" id="UP000011724"/>
    </source>
</evidence>
<dbReference type="PATRIC" id="fig|879567.3.peg.2196"/>
<keyword evidence="1" id="KW-0489">Methyltransferase</keyword>
<gene>
    <name evidence="3" type="ordered locus">BN4_12064</name>
</gene>
<dbReference type="GO" id="GO:0032259">
    <property type="term" value="P:methylation"/>
    <property type="evidence" value="ECO:0007669"/>
    <property type="project" value="UniProtKB-KW"/>
</dbReference>
<dbReference type="eggNOG" id="COG3510">
    <property type="taxonomic scope" value="Bacteria"/>
</dbReference>
<dbReference type="GO" id="GO:0008610">
    <property type="term" value="P:lipid biosynthetic process"/>
    <property type="evidence" value="ECO:0007669"/>
    <property type="project" value="InterPro"/>
</dbReference>
<dbReference type="GO" id="GO:0071770">
    <property type="term" value="P:DIM/DIP cell wall layer assembly"/>
    <property type="evidence" value="ECO:0007669"/>
    <property type="project" value="TreeGrafter"/>
</dbReference>
<dbReference type="PANTHER" id="PTHR40048">
    <property type="entry name" value="RHAMNOSYL O-METHYLTRANSFERASE"/>
    <property type="match status" value="1"/>
</dbReference>
<dbReference type="SUPFAM" id="SSF53335">
    <property type="entry name" value="S-adenosyl-L-methionine-dependent methyltransferases"/>
    <property type="match status" value="1"/>
</dbReference>
<reference evidence="3 4" key="1">
    <citation type="journal article" date="2013" name="PLoS ONE">
        <title>The first genomic and proteomic characterization of a deep-sea sulfate reducer: insights into the piezophilic lifestyle of Desulfovibrio piezophilus.</title>
        <authorList>
            <person name="Pradel N."/>
            <person name="Ji B."/>
            <person name="Gimenez G."/>
            <person name="Talla E."/>
            <person name="Lenoble P."/>
            <person name="Garel M."/>
            <person name="Tamburini C."/>
            <person name="Fourquet P."/>
            <person name="Lebrun R."/>
            <person name="Bertin P."/>
            <person name="Denis Y."/>
            <person name="Pophillat M."/>
            <person name="Barbe V."/>
            <person name="Ollivier B."/>
            <person name="Dolla A."/>
        </authorList>
    </citation>
    <scope>NUCLEOTIDE SEQUENCE [LARGE SCALE GENOMIC DNA]</scope>
    <source>
        <strain evidence="4">DSM 10523 / SB164P1</strain>
    </source>
</reference>
<evidence type="ECO:0000256" key="1">
    <source>
        <dbReference type="ARBA" id="ARBA00022603"/>
    </source>
</evidence>
<dbReference type="Gene3D" id="3.40.50.150">
    <property type="entry name" value="Vaccinia Virus protein VP39"/>
    <property type="match status" value="1"/>
</dbReference>
<dbReference type="GO" id="GO:0008168">
    <property type="term" value="F:methyltransferase activity"/>
    <property type="evidence" value="ECO:0007669"/>
    <property type="project" value="UniProtKB-KW"/>
</dbReference>
<reference evidence="4" key="2">
    <citation type="journal article" date="2013" name="Stand. Genomic Sci.">
        <title>Complete genome sequence of Desulfocapsa sulfexigens, a marine deltaproteobacterium specialized in disproportionating inorganic sulfur compounds.</title>
        <authorList>
            <person name="Finster K.W."/>
            <person name="Kjeldsen K.U."/>
            <person name="Kube M."/>
            <person name="Reinhardt R."/>
            <person name="Mussmann M."/>
            <person name="Amann R."/>
            <person name="Schreiber L."/>
        </authorList>
    </citation>
    <scope>NUCLEOTIDE SEQUENCE [LARGE SCALE GENOMIC DNA]</scope>
    <source>
        <strain evidence="4">DSM 10523 / SB164P1</strain>
    </source>
</reference>
<dbReference type="EMBL" id="FO203427">
    <property type="protein sequence ID" value="CCH49299.1"/>
    <property type="molecule type" value="Genomic_DNA"/>
</dbReference>
<dbReference type="BioCyc" id="DPIE1322246:BN4_RS10380-MONOMER"/>
<evidence type="ECO:0000256" key="2">
    <source>
        <dbReference type="ARBA" id="ARBA00022679"/>
    </source>
</evidence>
<dbReference type="KEGG" id="dpi:BN4_12064"/>
<dbReference type="RefSeq" id="WP_015415343.1">
    <property type="nucleotide sequence ID" value="NC_020409.1"/>
</dbReference>
<keyword evidence="2" id="KW-0808">Transferase</keyword>
<organism evidence="3 4">
    <name type="scientific">Pseudodesulfovibrio piezophilus (strain DSM 21447 / JCM 15486 / C1TLV30)</name>
    <name type="common">Desulfovibrio piezophilus</name>
    <dbReference type="NCBI Taxonomy" id="1322246"/>
    <lineage>
        <taxon>Bacteria</taxon>
        <taxon>Pseudomonadati</taxon>
        <taxon>Thermodesulfobacteriota</taxon>
        <taxon>Desulfovibrionia</taxon>
        <taxon>Desulfovibrionales</taxon>
        <taxon>Desulfovibrionaceae</taxon>
    </lineage>
</organism>